<sequence>MVGSWKNFHLNIRQKVIVGMALGLVALGIIGAISYRSLLEIETKVKFVEVADDLLNAILELRRFEKNFFIYKTLEAIEENERYSEEALSILTRISPKLRSLEGGKKLQRIESSLEDYRKLMADLKRAASAQKPEEIQRLEQPLREKGKELVDLAQDLVYFERLRILGILKALKAQLAGSLALALLAGVLFVALVARKIVRPLKVIEKNMLRIAKGNFAPLPVMDTRDETQQVVEAFNRMVTELERRQDQLVQAKKLSSLGVLTSGVAHQLNNPLNNISTSCQILLEDLERLEADFVRRVLTNVEQEVARARDIVKGLLEFSRAKEFSILPTRLKEVVDKTARLVSSQVPPGVRIETRVPEDMVVDMDPQRIQQVFLNLFMNAIQAMRDGQGEISVTADYDDAGEQVYIRVRDTGCGMSEEVVSKIFDPFFTTKEVGEGTGLGLSIAYGIVEKHRGRIEVESRQGEGTTFTITLPVKHAEE</sequence>
<dbReference type="AlphaFoldDB" id="A0A1M5EJK0"/>
<keyword evidence="4" id="KW-0597">Phosphoprotein</keyword>
<evidence type="ECO:0000256" key="11">
    <source>
        <dbReference type="SAM" id="Phobius"/>
    </source>
</evidence>
<feature type="transmembrane region" description="Helical" evidence="11">
    <location>
        <begin position="174"/>
        <end position="195"/>
    </location>
</feature>
<dbReference type="Proteomes" id="UP000184076">
    <property type="component" value="Unassembled WGS sequence"/>
</dbReference>
<keyword evidence="6" id="KW-0547">Nucleotide-binding</keyword>
<gene>
    <name evidence="14" type="ORF">SAMN02745206_02673</name>
</gene>
<dbReference type="InterPro" id="IPR005467">
    <property type="entry name" value="His_kinase_dom"/>
</dbReference>
<evidence type="ECO:0000313" key="14">
    <source>
        <dbReference type="EMBL" id="SHF79438.1"/>
    </source>
</evidence>
<dbReference type="InterPro" id="IPR003660">
    <property type="entry name" value="HAMP_dom"/>
</dbReference>
<dbReference type="EMBL" id="FQVB01000027">
    <property type="protein sequence ID" value="SHF79438.1"/>
    <property type="molecule type" value="Genomic_DNA"/>
</dbReference>
<evidence type="ECO:0000256" key="8">
    <source>
        <dbReference type="ARBA" id="ARBA00022840"/>
    </source>
</evidence>
<evidence type="ECO:0000256" key="1">
    <source>
        <dbReference type="ARBA" id="ARBA00000085"/>
    </source>
</evidence>
<name>A0A1M5EJK0_9BACT</name>
<reference evidence="15" key="1">
    <citation type="submission" date="2016-11" db="EMBL/GenBank/DDBJ databases">
        <authorList>
            <person name="Varghese N."/>
            <person name="Submissions S."/>
        </authorList>
    </citation>
    <scope>NUCLEOTIDE SEQUENCE [LARGE SCALE GENOMIC DNA]</scope>
    <source>
        <strain evidence="15">DSM 9756</strain>
    </source>
</reference>
<dbReference type="InterPro" id="IPR004358">
    <property type="entry name" value="Sig_transdc_His_kin-like_C"/>
</dbReference>
<dbReference type="STRING" id="1121391.SAMN02745206_02673"/>
<dbReference type="InterPro" id="IPR003661">
    <property type="entry name" value="HisK_dim/P_dom"/>
</dbReference>
<dbReference type="SUPFAM" id="SSF55874">
    <property type="entry name" value="ATPase domain of HSP90 chaperone/DNA topoisomerase II/histidine kinase"/>
    <property type="match status" value="1"/>
</dbReference>
<evidence type="ECO:0000256" key="5">
    <source>
        <dbReference type="ARBA" id="ARBA00022679"/>
    </source>
</evidence>
<proteinExistence type="predicted"/>
<dbReference type="PANTHER" id="PTHR43065">
    <property type="entry name" value="SENSOR HISTIDINE KINASE"/>
    <property type="match status" value="1"/>
</dbReference>
<evidence type="ECO:0000313" key="15">
    <source>
        <dbReference type="Proteomes" id="UP000184076"/>
    </source>
</evidence>
<evidence type="ECO:0000259" key="12">
    <source>
        <dbReference type="PROSITE" id="PS50109"/>
    </source>
</evidence>
<keyword evidence="11" id="KW-1133">Transmembrane helix</keyword>
<keyword evidence="9" id="KW-0902">Two-component regulatory system</keyword>
<evidence type="ECO:0000256" key="3">
    <source>
        <dbReference type="ARBA" id="ARBA00012438"/>
    </source>
</evidence>
<dbReference type="Pfam" id="PF00512">
    <property type="entry name" value="HisKA"/>
    <property type="match status" value="1"/>
</dbReference>
<accession>A0A1M5EJK0</accession>
<evidence type="ECO:0000256" key="10">
    <source>
        <dbReference type="SAM" id="Coils"/>
    </source>
</evidence>
<feature type="coiled-coil region" evidence="10">
    <location>
        <begin position="226"/>
        <end position="294"/>
    </location>
</feature>
<comment type="subcellular location">
    <subcellularLocation>
        <location evidence="2">Membrane</location>
    </subcellularLocation>
</comment>
<dbReference type="SMART" id="SM00388">
    <property type="entry name" value="HisKA"/>
    <property type="match status" value="1"/>
</dbReference>
<dbReference type="InterPro" id="IPR036890">
    <property type="entry name" value="HATPase_C_sf"/>
</dbReference>
<dbReference type="PRINTS" id="PR00344">
    <property type="entry name" value="BCTRLSENSOR"/>
</dbReference>
<dbReference type="EC" id="2.7.13.3" evidence="3"/>
<dbReference type="PROSITE" id="PS50109">
    <property type="entry name" value="HIS_KIN"/>
    <property type="match status" value="1"/>
</dbReference>
<dbReference type="PANTHER" id="PTHR43065:SF46">
    <property type="entry name" value="C4-DICARBOXYLATE TRANSPORT SENSOR PROTEIN DCTB"/>
    <property type="match status" value="1"/>
</dbReference>
<dbReference type="FunFam" id="3.30.565.10:FF:000006">
    <property type="entry name" value="Sensor histidine kinase WalK"/>
    <property type="match status" value="1"/>
</dbReference>
<dbReference type="GO" id="GO:0016020">
    <property type="term" value="C:membrane"/>
    <property type="evidence" value="ECO:0007669"/>
    <property type="project" value="UniProtKB-SubCell"/>
</dbReference>
<keyword evidence="7 14" id="KW-0418">Kinase</keyword>
<dbReference type="PROSITE" id="PS50885">
    <property type="entry name" value="HAMP"/>
    <property type="match status" value="1"/>
</dbReference>
<dbReference type="Gene3D" id="3.30.565.10">
    <property type="entry name" value="Histidine kinase-like ATPase, C-terminal domain"/>
    <property type="match status" value="1"/>
</dbReference>
<dbReference type="RefSeq" id="WP_073040294.1">
    <property type="nucleotide sequence ID" value="NZ_FQVB01000027.1"/>
</dbReference>
<dbReference type="SMART" id="SM00304">
    <property type="entry name" value="HAMP"/>
    <property type="match status" value="1"/>
</dbReference>
<protein>
    <recommendedName>
        <fullName evidence="3">histidine kinase</fullName>
        <ecNumber evidence="3">2.7.13.3</ecNumber>
    </recommendedName>
</protein>
<evidence type="ECO:0000256" key="7">
    <source>
        <dbReference type="ARBA" id="ARBA00022777"/>
    </source>
</evidence>
<keyword evidence="15" id="KW-1185">Reference proteome</keyword>
<evidence type="ECO:0000256" key="4">
    <source>
        <dbReference type="ARBA" id="ARBA00022553"/>
    </source>
</evidence>
<dbReference type="SUPFAM" id="SSF47384">
    <property type="entry name" value="Homodimeric domain of signal transducing histidine kinase"/>
    <property type="match status" value="1"/>
</dbReference>
<keyword evidence="11" id="KW-0472">Membrane</keyword>
<evidence type="ECO:0000256" key="9">
    <source>
        <dbReference type="ARBA" id="ARBA00023012"/>
    </source>
</evidence>
<dbReference type="CDD" id="cd00082">
    <property type="entry name" value="HisKA"/>
    <property type="match status" value="1"/>
</dbReference>
<keyword evidence="10" id="KW-0175">Coiled coil</keyword>
<feature type="domain" description="HAMP" evidence="13">
    <location>
        <begin position="196"/>
        <end position="248"/>
    </location>
</feature>
<feature type="transmembrane region" description="Helical" evidence="11">
    <location>
        <begin position="16"/>
        <end position="35"/>
    </location>
</feature>
<comment type="catalytic activity">
    <reaction evidence="1">
        <text>ATP + protein L-histidine = ADP + protein N-phospho-L-histidine.</text>
        <dbReference type="EC" id="2.7.13.3"/>
    </reaction>
</comment>
<dbReference type="Gene3D" id="6.10.340.10">
    <property type="match status" value="1"/>
</dbReference>
<dbReference type="SUPFAM" id="SSF158472">
    <property type="entry name" value="HAMP domain-like"/>
    <property type="match status" value="1"/>
</dbReference>
<dbReference type="OrthoDB" id="224978at2"/>
<dbReference type="Pfam" id="PF00672">
    <property type="entry name" value="HAMP"/>
    <property type="match status" value="1"/>
</dbReference>
<dbReference type="SMART" id="SM00387">
    <property type="entry name" value="HATPase_c"/>
    <property type="match status" value="1"/>
</dbReference>
<dbReference type="Pfam" id="PF02518">
    <property type="entry name" value="HATPase_c"/>
    <property type="match status" value="1"/>
</dbReference>
<keyword evidence="8" id="KW-0067">ATP-binding</keyword>
<dbReference type="CDD" id="cd06225">
    <property type="entry name" value="HAMP"/>
    <property type="match status" value="1"/>
</dbReference>
<organism evidence="14 15">
    <name type="scientific">Desulfacinum infernum DSM 9756</name>
    <dbReference type="NCBI Taxonomy" id="1121391"/>
    <lineage>
        <taxon>Bacteria</taxon>
        <taxon>Pseudomonadati</taxon>
        <taxon>Thermodesulfobacteriota</taxon>
        <taxon>Syntrophobacteria</taxon>
        <taxon>Syntrophobacterales</taxon>
        <taxon>Syntrophobacteraceae</taxon>
        <taxon>Desulfacinum</taxon>
    </lineage>
</organism>
<dbReference type="Gene3D" id="1.10.287.130">
    <property type="match status" value="1"/>
</dbReference>
<dbReference type="InterPro" id="IPR003594">
    <property type="entry name" value="HATPase_dom"/>
</dbReference>
<keyword evidence="5" id="KW-0808">Transferase</keyword>
<dbReference type="InterPro" id="IPR036097">
    <property type="entry name" value="HisK_dim/P_sf"/>
</dbReference>
<evidence type="ECO:0000256" key="2">
    <source>
        <dbReference type="ARBA" id="ARBA00004370"/>
    </source>
</evidence>
<evidence type="ECO:0000259" key="13">
    <source>
        <dbReference type="PROSITE" id="PS50885"/>
    </source>
</evidence>
<keyword evidence="11" id="KW-0812">Transmembrane</keyword>
<dbReference type="GO" id="GO:0005524">
    <property type="term" value="F:ATP binding"/>
    <property type="evidence" value="ECO:0007669"/>
    <property type="project" value="UniProtKB-KW"/>
</dbReference>
<dbReference type="GO" id="GO:0000155">
    <property type="term" value="F:phosphorelay sensor kinase activity"/>
    <property type="evidence" value="ECO:0007669"/>
    <property type="project" value="InterPro"/>
</dbReference>
<feature type="domain" description="Histidine kinase" evidence="12">
    <location>
        <begin position="265"/>
        <end position="477"/>
    </location>
</feature>
<evidence type="ECO:0000256" key="6">
    <source>
        <dbReference type="ARBA" id="ARBA00022741"/>
    </source>
</evidence>